<keyword evidence="3" id="KW-0805">Transcription regulation</keyword>
<evidence type="ECO:0000256" key="6">
    <source>
        <dbReference type="SAM" id="SignalP"/>
    </source>
</evidence>
<evidence type="ECO:0000256" key="4">
    <source>
        <dbReference type="ARBA" id="ARBA00023163"/>
    </source>
</evidence>
<sequence>MFQSCNEKTFCLSSLCICILFISMRGANGVSVPRISTMLGKGKTIVEPKQEQQIDASLNVCMEKENYPIAQNGFFRQTHHRHELDLIAEELLNPTPLCVIPCNESYFPSHFVEQKKSISSPRVASDADILAIGYSALNTDGEPADASVNGQQILPCLRQIPDRALCAIAEPYSPVIFSQREARNQKDKLRKARISQGIRVLRSNVPCFGFSDKGDEASVLDDTIDYIKYLKLQLKLLSQSRLSGESTAYPFVHLEGYGHYLLHQGVRSDPLEDIIGDLLEMRPQAANELLQSKGLTLLPMDFAYTLLCTT</sequence>
<evidence type="ECO:0000313" key="9">
    <source>
        <dbReference type="Proteomes" id="UP000243459"/>
    </source>
</evidence>
<dbReference type="Proteomes" id="UP000243459">
    <property type="component" value="Chromosome 5"/>
</dbReference>
<dbReference type="PANTHER" id="PTHR16223:SF109">
    <property type="entry name" value="BHLH DOMAIN-CONTAINING PROTEIN"/>
    <property type="match status" value="1"/>
</dbReference>
<dbReference type="GO" id="GO:0046983">
    <property type="term" value="F:protein dimerization activity"/>
    <property type="evidence" value="ECO:0007669"/>
    <property type="project" value="InterPro"/>
</dbReference>
<dbReference type="GO" id="GO:0000978">
    <property type="term" value="F:RNA polymerase II cis-regulatory region sequence-specific DNA binding"/>
    <property type="evidence" value="ECO:0007669"/>
    <property type="project" value="TreeGrafter"/>
</dbReference>
<dbReference type="Gramene" id="ONK67998">
    <property type="protein sequence ID" value="ONK67998"/>
    <property type="gene ID" value="A4U43_C05F6130"/>
</dbReference>
<organism evidence="8 9">
    <name type="scientific">Asparagus officinalis</name>
    <name type="common">Garden asparagus</name>
    <dbReference type="NCBI Taxonomy" id="4686"/>
    <lineage>
        <taxon>Eukaryota</taxon>
        <taxon>Viridiplantae</taxon>
        <taxon>Streptophyta</taxon>
        <taxon>Embryophyta</taxon>
        <taxon>Tracheophyta</taxon>
        <taxon>Spermatophyta</taxon>
        <taxon>Magnoliopsida</taxon>
        <taxon>Liliopsida</taxon>
        <taxon>Asparagales</taxon>
        <taxon>Asparagaceae</taxon>
        <taxon>Asparagoideae</taxon>
        <taxon>Asparagus</taxon>
    </lineage>
</organism>
<dbReference type="OrthoDB" id="1627850at2759"/>
<dbReference type="GO" id="GO:0005634">
    <property type="term" value="C:nucleus"/>
    <property type="evidence" value="ECO:0007669"/>
    <property type="project" value="UniProtKB-SubCell"/>
</dbReference>
<feature type="signal peptide" evidence="6">
    <location>
        <begin position="1"/>
        <end position="29"/>
    </location>
</feature>
<comment type="subcellular location">
    <subcellularLocation>
        <location evidence="1">Nucleus</location>
    </subcellularLocation>
</comment>
<comment type="similarity">
    <text evidence="2">Belongs to the bHLH protein family.</text>
</comment>
<reference evidence="9" key="1">
    <citation type="journal article" date="2017" name="Nat. Commun.">
        <title>The asparagus genome sheds light on the origin and evolution of a young Y chromosome.</title>
        <authorList>
            <person name="Harkess A."/>
            <person name="Zhou J."/>
            <person name="Xu C."/>
            <person name="Bowers J.E."/>
            <person name="Van der Hulst R."/>
            <person name="Ayyampalayam S."/>
            <person name="Mercati F."/>
            <person name="Riccardi P."/>
            <person name="McKain M.R."/>
            <person name="Kakrana A."/>
            <person name="Tang H."/>
            <person name="Ray J."/>
            <person name="Groenendijk J."/>
            <person name="Arikit S."/>
            <person name="Mathioni S.M."/>
            <person name="Nakano M."/>
            <person name="Shan H."/>
            <person name="Telgmann-Rauber A."/>
            <person name="Kanno A."/>
            <person name="Yue Z."/>
            <person name="Chen H."/>
            <person name="Li W."/>
            <person name="Chen Y."/>
            <person name="Xu X."/>
            <person name="Zhang Y."/>
            <person name="Luo S."/>
            <person name="Chen H."/>
            <person name="Gao J."/>
            <person name="Mao Z."/>
            <person name="Pires J.C."/>
            <person name="Luo M."/>
            <person name="Kudrna D."/>
            <person name="Wing R.A."/>
            <person name="Meyers B.C."/>
            <person name="Yi K."/>
            <person name="Kong H."/>
            <person name="Lavrijsen P."/>
            <person name="Sunseri F."/>
            <person name="Falavigna A."/>
            <person name="Ye Y."/>
            <person name="Leebens-Mack J.H."/>
            <person name="Chen G."/>
        </authorList>
    </citation>
    <scope>NUCLEOTIDE SEQUENCE [LARGE SCALE GENOMIC DNA]</scope>
    <source>
        <strain evidence="9">cv. DH0086</strain>
    </source>
</reference>
<feature type="chain" id="PRO_5024438282" description="BHLH domain-containing protein" evidence="6">
    <location>
        <begin position="30"/>
        <end position="310"/>
    </location>
</feature>
<feature type="domain" description="BHLH" evidence="7">
    <location>
        <begin position="178"/>
        <end position="230"/>
    </location>
</feature>
<dbReference type="EMBL" id="CM007385">
    <property type="protein sequence ID" value="ONK67998.1"/>
    <property type="molecule type" value="Genomic_DNA"/>
</dbReference>
<evidence type="ECO:0000256" key="3">
    <source>
        <dbReference type="ARBA" id="ARBA00023015"/>
    </source>
</evidence>
<keyword evidence="9" id="KW-1185">Reference proteome</keyword>
<protein>
    <recommendedName>
        <fullName evidence="7">BHLH domain-containing protein</fullName>
    </recommendedName>
</protein>
<keyword evidence="5" id="KW-0539">Nucleus</keyword>
<evidence type="ECO:0000313" key="8">
    <source>
        <dbReference type="EMBL" id="ONK67998.1"/>
    </source>
</evidence>
<dbReference type="PROSITE" id="PS50888">
    <property type="entry name" value="BHLH"/>
    <property type="match status" value="1"/>
</dbReference>
<evidence type="ECO:0000256" key="2">
    <source>
        <dbReference type="ARBA" id="ARBA00005510"/>
    </source>
</evidence>
<dbReference type="PANTHER" id="PTHR16223">
    <property type="entry name" value="TRANSCRIPTION FACTOR BHLH83-RELATED"/>
    <property type="match status" value="1"/>
</dbReference>
<proteinExistence type="inferred from homology"/>
<dbReference type="GO" id="GO:0000981">
    <property type="term" value="F:DNA-binding transcription factor activity, RNA polymerase II-specific"/>
    <property type="evidence" value="ECO:0007669"/>
    <property type="project" value="TreeGrafter"/>
</dbReference>
<dbReference type="SMART" id="SM00353">
    <property type="entry name" value="HLH"/>
    <property type="match status" value="1"/>
</dbReference>
<dbReference type="AlphaFoldDB" id="A0A5P1EPR6"/>
<dbReference type="SUPFAM" id="SSF47459">
    <property type="entry name" value="HLH, helix-loop-helix DNA-binding domain"/>
    <property type="match status" value="1"/>
</dbReference>
<evidence type="ECO:0000256" key="5">
    <source>
        <dbReference type="ARBA" id="ARBA00023242"/>
    </source>
</evidence>
<keyword evidence="4" id="KW-0804">Transcription</keyword>
<dbReference type="Pfam" id="PF00010">
    <property type="entry name" value="HLH"/>
    <property type="match status" value="1"/>
</dbReference>
<gene>
    <name evidence="8" type="ORF">A4U43_C05F6130</name>
</gene>
<evidence type="ECO:0000259" key="7">
    <source>
        <dbReference type="PROSITE" id="PS50888"/>
    </source>
</evidence>
<evidence type="ECO:0000256" key="1">
    <source>
        <dbReference type="ARBA" id="ARBA00004123"/>
    </source>
</evidence>
<keyword evidence="6" id="KW-0732">Signal</keyword>
<name>A0A5P1EPR6_ASPOF</name>
<accession>A0A5P1EPR6</accession>
<dbReference type="InterPro" id="IPR045843">
    <property type="entry name" value="IND-like"/>
</dbReference>
<dbReference type="InterPro" id="IPR036638">
    <property type="entry name" value="HLH_DNA-bd_sf"/>
</dbReference>
<dbReference type="Gene3D" id="4.10.280.10">
    <property type="entry name" value="Helix-loop-helix DNA-binding domain"/>
    <property type="match status" value="1"/>
</dbReference>
<dbReference type="InterPro" id="IPR011598">
    <property type="entry name" value="bHLH_dom"/>
</dbReference>